<dbReference type="Proteomes" id="UP000031443">
    <property type="component" value="Unassembled WGS sequence"/>
</dbReference>
<organism evidence="1 2">
    <name type="scientific">Chelonia mydas</name>
    <name type="common">Green sea-turtle</name>
    <name type="synonym">Chelonia agassizi</name>
    <dbReference type="NCBI Taxonomy" id="8469"/>
    <lineage>
        <taxon>Eukaryota</taxon>
        <taxon>Metazoa</taxon>
        <taxon>Chordata</taxon>
        <taxon>Craniata</taxon>
        <taxon>Vertebrata</taxon>
        <taxon>Euteleostomi</taxon>
        <taxon>Archelosauria</taxon>
        <taxon>Testudinata</taxon>
        <taxon>Testudines</taxon>
        <taxon>Cryptodira</taxon>
        <taxon>Durocryptodira</taxon>
        <taxon>Americhelydia</taxon>
        <taxon>Chelonioidea</taxon>
        <taxon>Cheloniidae</taxon>
        <taxon>Chelonia</taxon>
    </lineage>
</organism>
<name>M7B9Y9_CHEMY</name>
<evidence type="ECO:0000313" key="2">
    <source>
        <dbReference type="Proteomes" id="UP000031443"/>
    </source>
</evidence>
<dbReference type="EMBL" id="KB531577">
    <property type="protein sequence ID" value="EMP34766.1"/>
    <property type="molecule type" value="Genomic_DNA"/>
</dbReference>
<evidence type="ECO:0000313" key="1">
    <source>
        <dbReference type="EMBL" id="EMP34766.1"/>
    </source>
</evidence>
<sequence>MSFRQQVTNKHLKLLQTHQDLPKAFSERFWKALRPHSKVPYYSRCSPMDPSDRKSKGQNEVLHVIKYSVNKLGLTVKYQHEMRNYKTPVPFMVRVLPPGSTLSLWVSPPRGTLNPLSLPCLSGYCQSPSSPCSLGQTAVYKPLIISKGGLGPAASAYLWDAPLQPQYPLWALNSACSLGFC</sequence>
<reference evidence="2" key="1">
    <citation type="journal article" date="2013" name="Nat. Genet.">
        <title>The draft genomes of soft-shell turtle and green sea turtle yield insights into the development and evolution of the turtle-specific body plan.</title>
        <authorList>
            <person name="Wang Z."/>
            <person name="Pascual-Anaya J."/>
            <person name="Zadissa A."/>
            <person name="Li W."/>
            <person name="Niimura Y."/>
            <person name="Huang Z."/>
            <person name="Li C."/>
            <person name="White S."/>
            <person name="Xiong Z."/>
            <person name="Fang D."/>
            <person name="Wang B."/>
            <person name="Ming Y."/>
            <person name="Chen Y."/>
            <person name="Zheng Y."/>
            <person name="Kuraku S."/>
            <person name="Pignatelli M."/>
            <person name="Herrero J."/>
            <person name="Beal K."/>
            <person name="Nozawa M."/>
            <person name="Li Q."/>
            <person name="Wang J."/>
            <person name="Zhang H."/>
            <person name="Yu L."/>
            <person name="Shigenobu S."/>
            <person name="Wang J."/>
            <person name="Liu J."/>
            <person name="Flicek P."/>
            <person name="Searle S."/>
            <person name="Wang J."/>
            <person name="Kuratani S."/>
            <person name="Yin Y."/>
            <person name="Aken B."/>
            <person name="Zhang G."/>
            <person name="Irie N."/>
        </authorList>
    </citation>
    <scope>NUCLEOTIDE SEQUENCE [LARGE SCALE GENOMIC DNA]</scope>
</reference>
<gene>
    <name evidence="1" type="ORF">UY3_08067</name>
</gene>
<dbReference type="AlphaFoldDB" id="M7B9Y9"/>
<accession>M7B9Y9</accession>
<keyword evidence="2" id="KW-1185">Reference proteome</keyword>
<protein>
    <submittedName>
        <fullName evidence="1">Uncharacterized protein</fullName>
    </submittedName>
</protein>
<proteinExistence type="predicted"/>